<keyword evidence="2" id="KW-0732">Signal</keyword>
<comment type="caution">
    <text evidence="3">The sequence shown here is derived from an EMBL/GenBank/DDBJ whole genome shotgun (WGS) entry which is preliminary data.</text>
</comment>
<evidence type="ECO:0000313" key="3">
    <source>
        <dbReference type="EMBL" id="KKW06125.1"/>
    </source>
</evidence>
<dbReference type="Proteomes" id="UP000034119">
    <property type="component" value="Unassembled WGS sequence"/>
</dbReference>
<keyword evidence="1" id="KW-1133">Transmembrane helix</keyword>
<protein>
    <submittedName>
        <fullName evidence="3">Uncharacterized protein</fullName>
    </submittedName>
</protein>
<feature type="transmembrane region" description="Helical" evidence="1">
    <location>
        <begin position="268"/>
        <end position="291"/>
    </location>
</feature>
<evidence type="ECO:0000256" key="2">
    <source>
        <dbReference type="SAM" id="SignalP"/>
    </source>
</evidence>
<organism evidence="3 4">
    <name type="scientific">candidate division CPR1 bacterium GW2011_GWC1_49_13</name>
    <dbReference type="NCBI Taxonomy" id="1618342"/>
    <lineage>
        <taxon>Bacteria</taxon>
        <taxon>candidate division CPR1</taxon>
    </lineage>
</organism>
<dbReference type="EMBL" id="LCPW01000003">
    <property type="protein sequence ID" value="KKW06125.1"/>
    <property type="molecule type" value="Genomic_DNA"/>
</dbReference>
<feature type="signal peptide" evidence="2">
    <location>
        <begin position="1"/>
        <end position="28"/>
    </location>
</feature>
<evidence type="ECO:0000313" key="4">
    <source>
        <dbReference type="Proteomes" id="UP000034119"/>
    </source>
</evidence>
<sequence length="298" mass="31232">MKKFLPGLILFFSLITLFSLAKPTPAYAACSISASGPVVEGQPATVRVNITSDWSIGIIYDMSSQPSCSFSPSNCTPGSGGTSCSVQMTCPNAGKYTVTANPRGWISGTKCSTTVTVAVASEYQQVNCREACHPGENTTRTSSECSRLPSCELASSNPTTKEQCLAAGNSPSECSSLPSYNDREALKEHYQAALQRAAGVSQLKEIDLGFIKLSTDPKKLAGQILEFGYGLGTLLAILFIILGGYGVTTSAGDPERLEVAKGRITAAVMGLVFLFSSVLILRVIGCGLIGIQSAIICG</sequence>
<accession>A0A0G1VIU5</accession>
<gene>
    <name evidence="3" type="ORF">UY40_C0003G0014</name>
</gene>
<proteinExistence type="predicted"/>
<dbReference type="AlphaFoldDB" id="A0A0G1VIU5"/>
<keyword evidence="1" id="KW-0812">Transmembrane</keyword>
<dbReference type="STRING" id="1618342.UY40_C0003G0014"/>
<dbReference type="InterPro" id="IPR043993">
    <property type="entry name" value="T4SS_pilin"/>
</dbReference>
<evidence type="ECO:0000256" key="1">
    <source>
        <dbReference type="SAM" id="Phobius"/>
    </source>
</evidence>
<name>A0A0G1VIU5_9BACT</name>
<keyword evidence="1" id="KW-0472">Membrane</keyword>
<feature type="chain" id="PRO_5002540315" evidence="2">
    <location>
        <begin position="29"/>
        <end position="298"/>
    </location>
</feature>
<reference evidence="3 4" key="1">
    <citation type="journal article" date="2015" name="Nature">
        <title>rRNA introns, odd ribosomes, and small enigmatic genomes across a large radiation of phyla.</title>
        <authorList>
            <person name="Brown C.T."/>
            <person name="Hug L.A."/>
            <person name="Thomas B.C."/>
            <person name="Sharon I."/>
            <person name="Castelle C.J."/>
            <person name="Singh A."/>
            <person name="Wilkins M.J."/>
            <person name="Williams K.H."/>
            <person name="Banfield J.F."/>
        </authorList>
    </citation>
    <scope>NUCLEOTIDE SEQUENCE [LARGE SCALE GENOMIC DNA]</scope>
</reference>
<feature type="transmembrane region" description="Helical" evidence="1">
    <location>
        <begin position="227"/>
        <end position="247"/>
    </location>
</feature>
<dbReference type="Pfam" id="PF18895">
    <property type="entry name" value="T4SS_pilin"/>
    <property type="match status" value="1"/>
</dbReference>